<feature type="transmembrane region" description="Helical" evidence="5">
    <location>
        <begin position="146"/>
        <end position="164"/>
    </location>
</feature>
<dbReference type="PROSITE" id="PS50109">
    <property type="entry name" value="HIS_KIN"/>
    <property type="match status" value="1"/>
</dbReference>
<keyword evidence="5" id="KW-0472">Membrane</keyword>
<feature type="transmembrane region" description="Helical" evidence="5">
    <location>
        <begin position="27"/>
        <end position="44"/>
    </location>
</feature>
<sequence length="612" mass="67233">MPPNDVISVETKTERQMLVLILRHGKSSFFLNLLASAGLALGALGQWQGGLIHPLAWLIGVTLINTPPHVMAIPYVKTMAFVDDGAAYQAIRGIQYWGTILMGAGWSAGIVLYGPSGGIEFRLFLAALLSGMCAGAISRLNGEKPYYQWFLGLLVVPLITINLIKGTHLDYLISIAAVLYVYAMLENARNHNEALRTALKLGFERLSLLAASREALAQAEQASKVKSQFLANMSHEIRTPINAILGIAQVMLRGEVSPAQARQLRRIDVAAEHLAGVINDILDLSKIEAGKMRIEKSELDIAEVTERVTTLVLKDVAAKGLRLTVDCEPLPRKLVGDSVRLTQALLNYTTNAVKFTPRGSVTIRVRRGAETAQRILLRFEVEDTGIGIPPEHFGRLFTAFEQGDASTTRAFGGSGLGLVITQHLARLMDGEVGGHSEPGVGSTFWFTAWLDKPHTTPDAHRMNISLDEAEHTLRRDYAGRRVLLADDDAGNRELAAEIFQLAGLQLDMACAGDEAVAMAERTQYDLVLMDMRMPRMDGLEATRRMRSLPGYRKTAILAMTGNAFQEDRERCLEAGMNDFIAKPVRLEALYSKLLEWLPSAGEGRGRRCGQHW</sequence>
<reference evidence="9" key="1">
    <citation type="journal article" date="2019" name="Int. J. Syst. Evol. Microbiol.">
        <title>The Global Catalogue of Microorganisms (GCM) 10K type strain sequencing project: providing services to taxonomists for standard genome sequencing and annotation.</title>
        <authorList>
            <consortium name="The Broad Institute Genomics Platform"/>
            <consortium name="The Broad Institute Genome Sequencing Center for Infectious Disease"/>
            <person name="Wu L."/>
            <person name="Ma J."/>
        </authorList>
    </citation>
    <scope>NUCLEOTIDE SEQUENCE [LARGE SCALE GENOMIC DNA]</scope>
    <source>
        <strain evidence="9">NBRC 102407</strain>
    </source>
</reference>
<dbReference type="SMART" id="SM00448">
    <property type="entry name" value="REC"/>
    <property type="match status" value="1"/>
</dbReference>
<dbReference type="SMART" id="SM00388">
    <property type="entry name" value="HisKA"/>
    <property type="match status" value="1"/>
</dbReference>
<evidence type="ECO:0000259" key="6">
    <source>
        <dbReference type="PROSITE" id="PS50109"/>
    </source>
</evidence>
<dbReference type="InterPro" id="IPR011006">
    <property type="entry name" value="CheY-like_superfamily"/>
</dbReference>
<evidence type="ECO:0000256" key="5">
    <source>
        <dbReference type="SAM" id="Phobius"/>
    </source>
</evidence>
<dbReference type="Proteomes" id="UP001157167">
    <property type="component" value="Unassembled WGS sequence"/>
</dbReference>
<evidence type="ECO:0000259" key="7">
    <source>
        <dbReference type="PROSITE" id="PS50110"/>
    </source>
</evidence>
<dbReference type="InterPro" id="IPR004358">
    <property type="entry name" value="Sig_transdc_His_kin-like_C"/>
</dbReference>
<gene>
    <name evidence="8" type="ORF">GCM10007933_12990</name>
</gene>
<dbReference type="Gene3D" id="3.40.50.2300">
    <property type="match status" value="1"/>
</dbReference>
<feature type="domain" description="Response regulatory" evidence="7">
    <location>
        <begin position="481"/>
        <end position="597"/>
    </location>
</feature>
<dbReference type="Pfam" id="PF00072">
    <property type="entry name" value="Response_reg"/>
    <property type="match status" value="1"/>
</dbReference>
<dbReference type="SMART" id="SM00387">
    <property type="entry name" value="HATPase_c"/>
    <property type="match status" value="1"/>
</dbReference>
<dbReference type="PANTHER" id="PTHR45339">
    <property type="entry name" value="HYBRID SIGNAL TRANSDUCTION HISTIDINE KINASE J"/>
    <property type="match status" value="1"/>
</dbReference>
<keyword evidence="5" id="KW-0812">Transmembrane</keyword>
<dbReference type="PRINTS" id="PR00344">
    <property type="entry name" value="BCTRLSENSOR"/>
</dbReference>
<feature type="domain" description="Histidine kinase" evidence="6">
    <location>
        <begin position="232"/>
        <end position="452"/>
    </location>
</feature>
<feature type="modified residue" description="4-aspartylphosphate" evidence="4">
    <location>
        <position position="530"/>
    </location>
</feature>
<dbReference type="PROSITE" id="PS50110">
    <property type="entry name" value="RESPONSE_REGULATORY"/>
    <property type="match status" value="1"/>
</dbReference>
<dbReference type="Gene3D" id="3.30.565.10">
    <property type="entry name" value="Histidine kinase-like ATPase, C-terminal domain"/>
    <property type="match status" value="1"/>
</dbReference>
<accession>A0ABQ6FBD8</accession>
<dbReference type="Gene3D" id="1.10.287.130">
    <property type="match status" value="1"/>
</dbReference>
<name>A0ABQ6FBD8_9RHOO</name>
<dbReference type="Pfam" id="PF02518">
    <property type="entry name" value="HATPase_c"/>
    <property type="match status" value="1"/>
</dbReference>
<comment type="catalytic activity">
    <reaction evidence="1">
        <text>ATP + protein L-histidine = ADP + protein N-phospho-L-histidine.</text>
        <dbReference type="EC" id="2.7.13.3"/>
    </reaction>
</comment>
<evidence type="ECO:0000313" key="8">
    <source>
        <dbReference type="EMBL" id="GLT21845.1"/>
    </source>
</evidence>
<evidence type="ECO:0000313" key="9">
    <source>
        <dbReference type="Proteomes" id="UP001157167"/>
    </source>
</evidence>
<dbReference type="SUPFAM" id="SSF52172">
    <property type="entry name" value="CheY-like"/>
    <property type="match status" value="1"/>
</dbReference>
<dbReference type="InterPro" id="IPR005467">
    <property type="entry name" value="His_kinase_dom"/>
</dbReference>
<dbReference type="InterPro" id="IPR003661">
    <property type="entry name" value="HisK_dim/P_dom"/>
</dbReference>
<dbReference type="EC" id="2.7.13.3" evidence="2"/>
<dbReference type="CDD" id="cd16922">
    <property type="entry name" value="HATPase_EvgS-ArcB-TorS-like"/>
    <property type="match status" value="1"/>
</dbReference>
<evidence type="ECO:0000256" key="3">
    <source>
        <dbReference type="ARBA" id="ARBA00022553"/>
    </source>
</evidence>
<keyword evidence="5" id="KW-1133">Transmembrane helix</keyword>
<dbReference type="EMBL" id="BSPX01000014">
    <property type="protein sequence ID" value="GLT21845.1"/>
    <property type="molecule type" value="Genomic_DNA"/>
</dbReference>
<comment type="caution">
    <text evidence="8">The sequence shown here is derived from an EMBL/GenBank/DDBJ whole genome shotgun (WGS) entry which is preliminary data.</text>
</comment>
<dbReference type="RefSeq" id="WP_284187231.1">
    <property type="nucleotide sequence ID" value="NZ_BSPX01000014.1"/>
</dbReference>
<keyword evidence="3 4" id="KW-0597">Phosphoprotein</keyword>
<dbReference type="CDD" id="cd00082">
    <property type="entry name" value="HisKA"/>
    <property type="match status" value="1"/>
</dbReference>
<dbReference type="SUPFAM" id="SSF55874">
    <property type="entry name" value="ATPase domain of HSP90 chaperone/DNA topoisomerase II/histidine kinase"/>
    <property type="match status" value="1"/>
</dbReference>
<evidence type="ECO:0000256" key="1">
    <source>
        <dbReference type="ARBA" id="ARBA00000085"/>
    </source>
</evidence>
<evidence type="ECO:0000256" key="2">
    <source>
        <dbReference type="ARBA" id="ARBA00012438"/>
    </source>
</evidence>
<protein>
    <recommendedName>
        <fullName evidence="2">histidine kinase</fullName>
        <ecNumber evidence="2">2.7.13.3</ecNumber>
    </recommendedName>
</protein>
<organism evidence="8 9">
    <name type="scientific">Zoogloea oryzae</name>
    <dbReference type="NCBI Taxonomy" id="310767"/>
    <lineage>
        <taxon>Bacteria</taxon>
        <taxon>Pseudomonadati</taxon>
        <taxon>Pseudomonadota</taxon>
        <taxon>Betaproteobacteria</taxon>
        <taxon>Rhodocyclales</taxon>
        <taxon>Zoogloeaceae</taxon>
        <taxon>Zoogloea</taxon>
    </lineage>
</organism>
<keyword evidence="9" id="KW-1185">Reference proteome</keyword>
<dbReference type="Pfam" id="PF00512">
    <property type="entry name" value="HisKA"/>
    <property type="match status" value="1"/>
</dbReference>
<dbReference type="InterPro" id="IPR036097">
    <property type="entry name" value="HisK_dim/P_sf"/>
</dbReference>
<dbReference type="PANTHER" id="PTHR45339:SF3">
    <property type="entry name" value="HISTIDINE KINASE"/>
    <property type="match status" value="1"/>
</dbReference>
<dbReference type="InterPro" id="IPR003594">
    <property type="entry name" value="HATPase_dom"/>
</dbReference>
<dbReference type="InterPro" id="IPR001789">
    <property type="entry name" value="Sig_transdc_resp-reg_receiver"/>
</dbReference>
<dbReference type="SUPFAM" id="SSF47384">
    <property type="entry name" value="Homodimeric domain of signal transducing histidine kinase"/>
    <property type="match status" value="1"/>
</dbReference>
<feature type="transmembrane region" description="Helical" evidence="5">
    <location>
        <begin position="121"/>
        <end position="140"/>
    </location>
</feature>
<proteinExistence type="predicted"/>
<feature type="transmembrane region" description="Helical" evidence="5">
    <location>
        <begin position="96"/>
        <end position="114"/>
    </location>
</feature>
<feature type="transmembrane region" description="Helical" evidence="5">
    <location>
        <begin position="56"/>
        <end position="76"/>
    </location>
</feature>
<dbReference type="InterPro" id="IPR036890">
    <property type="entry name" value="HATPase_C_sf"/>
</dbReference>
<evidence type="ECO:0000256" key="4">
    <source>
        <dbReference type="PROSITE-ProRule" id="PRU00169"/>
    </source>
</evidence>
<dbReference type="CDD" id="cd17546">
    <property type="entry name" value="REC_hyHK_CKI1_RcsC-like"/>
    <property type="match status" value="1"/>
</dbReference>